<dbReference type="InterPro" id="IPR028098">
    <property type="entry name" value="Glyco_trans_4-like_N"/>
</dbReference>
<protein>
    <submittedName>
        <fullName evidence="4">Putative glycosyl transferase</fullName>
    </submittedName>
</protein>
<dbReference type="PANTHER" id="PTHR12526">
    <property type="entry name" value="GLYCOSYLTRANSFERASE"/>
    <property type="match status" value="1"/>
</dbReference>
<dbReference type="Gene3D" id="3.40.50.2000">
    <property type="entry name" value="Glycogen Phosphorylase B"/>
    <property type="match status" value="2"/>
</dbReference>
<dbReference type="RefSeq" id="WP_197454397.1">
    <property type="nucleotide sequence ID" value="NZ_CP151726.1"/>
</dbReference>
<gene>
    <name evidence="4" type="ORF">Pla52n_16880</name>
</gene>
<comment type="caution">
    <text evidence="4">The sequence shown here is derived from an EMBL/GenBank/DDBJ whole genome shotgun (WGS) entry which is preliminary data.</text>
</comment>
<dbReference type="Pfam" id="PF00534">
    <property type="entry name" value="Glycos_transf_1"/>
    <property type="match status" value="1"/>
</dbReference>
<feature type="domain" description="Glycosyl transferase family 1" evidence="2">
    <location>
        <begin position="218"/>
        <end position="391"/>
    </location>
</feature>
<proteinExistence type="predicted"/>
<dbReference type="AlphaFoldDB" id="A0A5C6B381"/>
<name>A0A5C6B381_9BACT</name>
<evidence type="ECO:0000259" key="3">
    <source>
        <dbReference type="Pfam" id="PF13579"/>
    </source>
</evidence>
<dbReference type="SUPFAM" id="SSF53756">
    <property type="entry name" value="UDP-Glycosyltransferase/glycogen phosphorylase"/>
    <property type="match status" value="1"/>
</dbReference>
<keyword evidence="4" id="KW-0808">Transferase</keyword>
<sequence length="438" mass="48835">MNTLPRIVFLNRSYWPDVEATGQLLTDLCEQLALSFDVHVICGQPNTPTQGTDFEKQERTCRAGVTIHRLQHYQFPKRFSAARIINLVSFYRAAKRYLKQSQLTADVIVTETDPFLLPLAGDAATSKSTAKHVCYLQDIYPDVAEAVGKSKIPGVASTLRRLLRNAYRRADRVIVLGECMRDRLIRQPWGLSGDKIDVIPNWADCDAIEPIPHHRNSFRQNQNLDGRFVVMHSGNMGLTQRLDVLLRAAAHECWPAEAKLLLVGGGASEQSLRELAPTLLSPEQLNDRIAFLPYRKRSELAESLSAADLHVVSMHENIGGCLCPSKLYGILAAGRPVLAIANEQTDLCRTVEQHDLGWCCTPGNPAEIAAQVNRAINEQCAERNDRAREIAISQFDRDVIVHKFRVLLGELTNHPKSTPQTLSPLPTPSTSAQVRQPF</sequence>
<dbReference type="EMBL" id="SJPN01000002">
    <property type="protein sequence ID" value="TWU05972.1"/>
    <property type="molecule type" value="Genomic_DNA"/>
</dbReference>
<accession>A0A5C6B381</accession>
<keyword evidence="5" id="KW-1185">Reference proteome</keyword>
<organism evidence="4 5">
    <name type="scientific">Stieleria varia</name>
    <dbReference type="NCBI Taxonomy" id="2528005"/>
    <lineage>
        <taxon>Bacteria</taxon>
        <taxon>Pseudomonadati</taxon>
        <taxon>Planctomycetota</taxon>
        <taxon>Planctomycetia</taxon>
        <taxon>Pirellulales</taxon>
        <taxon>Pirellulaceae</taxon>
        <taxon>Stieleria</taxon>
    </lineage>
</organism>
<dbReference type="InterPro" id="IPR001296">
    <property type="entry name" value="Glyco_trans_1"/>
</dbReference>
<feature type="region of interest" description="Disordered" evidence="1">
    <location>
        <begin position="415"/>
        <end position="438"/>
    </location>
</feature>
<reference evidence="4 5" key="1">
    <citation type="submission" date="2019-02" db="EMBL/GenBank/DDBJ databases">
        <title>Deep-cultivation of Planctomycetes and their phenomic and genomic characterization uncovers novel biology.</title>
        <authorList>
            <person name="Wiegand S."/>
            <person name="Jogler M."/>
            <person name="Boedeker C."/>
            <person name="Pinto D."/>
            <person name="Vollmers J."/>
            <person name="Rivas-Marin E."/>
            <person name="Kohn T."/>
            <person name="Peeters S.H."/>
            <person name="Heuer A."/>
            <person name="Rast P."/>
            <person name="Oberbeckmann S."/>
            <person name="Bunk B."/>
            <person name="Jeske O."/>
            <person name="Meyerdierks A."/>
            <person name="Storesund J.E."/>
            <person name="Kallscheuer N."/>
            <person name="Luecker S."/>
            <person name="Lage O.M."/>
            <person name="Pohl T."/>
            <person name="Merkel B.J."/>
            <person name="Hornburger P."/>
            <person name="Mueller R.-W."/>
            <person name="Bruemmer F."/>
            <person name="Labrenz M."/>
            <person name="Spormann A.M."/>
            <person name="Op Den Camp H."/>
            <person name="Overmann J."/>
            <person name="Amann R."/>
            <person name="Jetten M.S.M."/>
            <person name="Mascher T."/>
            <person name="Medema M.H."/>
            <person name="Devos D.P."/>
            <person name="Kaster A.-K."/>
            <person name="Ovreas L."/>
            <person name="Rohde M."/>
            <person name="Galperin M.Y."/>
            <person name="Jogler C."/>
        </authorList>
    </citation>
    <scope>NUCLEOTIDE SEQUENCE [LARGE SCALE GENOMIC DNA]</scope>
    <source>
        <strain evidence="4 5">Pla52n</strain>
    </source>
</reference>
<evidence type="ECO:0000256" key="1">
    <source>
        <dbReference type="SAM" id="MobiDB-lite"/>
    </source>
</evidence>
<dbReference type="CDD" id="cd03794">
    <property type="entry name" value="GT4_WbuB-like"/>
    <property type="match status" value="1"/>
</dbReference>
<evidence type="ECO:0000313" key="4">
    <source>
        <dbReference type="EMBL" id="TWU05972.1"/>
    </source>
</evidence>
<dbReference type="GO" id="GO:0016757">
    <property type="term" value="F:glycosyltransferase activity"/>
    <property type="evidence" value="ECO:0007669"/>
    <property type="project" value="InterPro"/>
</dbReference>
<dbReference type="Pfam" id="PF13579">
    <property type="entry name" value="Glyco_trans_4_4"/>
    <property type="match status" value="1"/>
</dbReference>
<feature type="domain" description="Glycosyltransferase subfamily 4-like N-terminal" evidence="3">
    <location>
        <begin position="26"/>
        <end position="202"/>
    </location>
</feature>
<dbReference type="Proteomes" id="UP000320176">
    <property type="component" value="Unassembled WGS sequence"/>
</dbReference>
<evidence type="ECO:0000313" key="5">
    <source>
        <dbReference type="Proteomes" id="UP000320176"/>
    </source>
</evidence>
<evidence type="ECO:0000259" key="2">
    <source>
        <dbReference type="Pfam" id="PF00534"/>
    </source>
</evidence>
<feature type="compositionally biased region" description="Low complexity" evidence="1">
    <location>
        <begin position="417"/>
        <end position="431"/>
    </location>
</feature>